<proteinExistence type="predicted"/>
<evidence type="ECO:0000256" key="2">
    <source>
        <dbReference type="ARBA" id="ARBA00022759"/>
    </source>
</evidence>
<dbReference type="GO" id="GO:0016787">
    <property type="term" value="F:hydrolase activity"/>
    <property type="evidence" value="ECO:0007669"/>
    <property type="project" value="UniProtKB-KW"/>
</dbReference>
<dbReference type="InterPro" id="IPR016071">
    <property type="entry name" value="Staphylococal_nuclease_OB-fold"/>
</dbReference>
<dbReference type="SUPFAM" id="SSF50199">
    <property type="entry name" value="Staphylococcal nuclease"/>
    <property type="match status" value="1"/>
</dbReference>
<dbReference type="EMBL" id="MNCJ02000328">
    <property type="protein sequence ID" value="KAF5774712.1"/>
    <property type="molecule type" value="Genomic_DNA"/>
</dbReference>
<dbReference type="PANTHER" id="PTHR12302">
    <property type="entry name" value="EBNA2 BINDING PROTEIN P100"/>
    <property type="match status" value="1"/>
</dbReference>
<gene>
    <name evidence="5" type="ORF">HanXRQr2_Chr13g0603831</name>
</gene>
<feature type="domain" description="TNase-like" evidence="4">
    <location>
        <begin position="2"/>
        <end position="83"/>
    </location>
</feature>
<protein>
    <submittedName>
        <fullName evidence="5">Staphylococcal nuclease (SNase-like), SNase-like, superfamily</fullName>
    </submittedName>
</protein>
<dbReference type="Pfam" id="PF00565">
    <property type="entry name" value="SNase"/>
    <property type="match status" value="1"/>
</dbReference>
<reference evidence="5" key="2">
    <citation type="submission" date="2020-06" db="EMBL/GenBank/DDBJ databases">
        <title>Helianthus annuus Genome sequencing and assembly Release 2.</title>
        <authorList>
            <person name="Gouzy J."/>
            <person name="Langlade N."/>
            <person name="Munos S."/>
        </authorList>
    </citation>
    <scope>NUCLEOTIDE SEQUENCE</scope>
    <source>
        <tissue evidence="5">Leaves</tissue>
    </source>
</reference>
<dbReference type="PANTHER" id="PTHR12302:SF3">
    <property type="entry name" value="SERINE_THREONINE-PROTEIN KINASE 31"/>
    <property type="match status" value="1"/>
</dbReference>
<evidence type="ECO:0000256" key="3">
    <source>
        <dbReference type="ARBA" id="ARBA00022801"/>
    </source>
</evidence>
<keyword evidence="2" id="KW-0255">Endonuclease</keyword>
<keyword evidence="1" id="KW-0540">Nuclease</keyword>
<keyword evidence="6" id="KW-1185">Reference proteome</keyword>
<dbReference type="GO" id="GO:0004519">
    <property type="term" value="F:endonuclease activity"/>
    <property type="evidence" value="ECO:0007669"/>
    <property type="project" value="UniProtKB-KW"/>
</dbReference>
<dbReference type="InterPro" id="IPR035437">
    <property type="entry name" value="SNase_OB-fold_sf"/>
</dbReference>
<dbReference type="AlphaFoldDB" id="A0A9K3EJK8"/>
<sequence length="83" mass="9547">MEQEYGHEAQEVLLELIVGDMELKIDVYKIDRHNRCIADVYCNDVLVQEMVLSLGAAWYAPHFGENAVFEERHRIAKASRVGL</sequence>
<reference evidence="5" key="1">
    <citation type="journal article" date="2017" name="Nature">
        <title>The sunflower genome provides insights into oil metabolism, flowering and Asterid evolution.</title>
        <authorList>
            <person name="Badouin H."/>
            <person name="Gouzy J."/>
            <person name="Grassa C.J."/>
            <person name="Murat F."/>
            <person name="Staton S.E."/>
            <person name="Cottret L."/>
            <person name="Lelandais-Briere C."/>
            <person name="Owens G.L."/>
            <person name="Carrere S."/>
            <person name="Mayjonade B."/>
            <person name="Legrand L."/>
            <person name="Gill N."/>
            <person name="Kane N.C."/>
            <person name="Bowers J.E."/>
            <person name="Hubner S."/>
            <person name="Bellec A."/>
            <person name="Berard A."/>
            <person name="Berges H."/>
            <person name="Blanchet N."/>
            <person name="Boniface M.C."/>
            <person name="Brunel D."/>
            <person name="Catrice O."/>
            <person name="Chaidir N."/>
            <person name="Claudel C."/>
            <person name="Donnadieu C."/>
            <person name="Faraut T."/>
            <person name="Fievet G."/>
            <person name="Helmstetter N."/>
            <person name="King M."/>
            <person name="Knapp S.J."/>
            <person name="Lai Z."/>
            <person name="Le Paslier M.C."/>
            <person name="Lippi Y."/>
            <person name="Lorenzon L."/>
            <person name="Mandel J.R."/>
            <person name="Marage G."/>
            <person name="Marchand G."/>
            <person name="Marquand E."/>
            <person name="Bret-Mestries E."/>
            <person name="Morien E."/>
            <person name="Nambeesan S."/>
            <person name="Nguyen T."/>
            <person name="Pegot-Espagnet P."/>
            <person name="Pouilly N."/>
            <person name="Raftis F."/>
            <person name="Sallet E."/>
            <person name="Schiex T."/>
            <person name="Thomas J."/>
            <person name="Vandecasteele C."/>
            <person name="Vares D."/>
            <person name="Vear F."/>
            <person name="Vautrin S."/>
            <person name="Crespi M."/>
            <person name="Mangin B."/>
            <person name="Burke J.M."/>
            <person name="Salse J."/>
            <person name="Munos S."/>
            <person name="Vincourt P."/>
            <person name="Rieseberg L.H."/>
            <person name="Langlade N.B."/>
        </authorList>
    </citation>
    <scope>NUCLEOTIDE SEQUENCE</scope>
    <source>
        <tissue evidence="5">Leaves</tissue>
    </source>
</reference>
<dbReference type="Gramene" id="mRNA:HanXRQr2_Chr13g0603831">
    <property type="protein sequence ID" value="CDS:HanXRQr2_Chr13g0603831.1"/>
    <property type="gene ID" value="HanXRQr2_Chr13g0603831"/>
</dbReference>
<evidence type="ECO:0000259" key="4">
    <source>
        <dbReference type="Pfam" id="PF00565"/>
    </source>
</evidence>
<evidence type="ECO:0000313" key="6">
    <source>
        <dbReference type="Proteomes" id="UP000215914"/>
    </source>
</evidence>
<evidence type="ECO:0000256" key="1">
    <source>
        <dbReference type="ARBA" id="ARBA00022722"/>
    </source>
</evidence>
<dbReference type="Proteomes" id="UP000215914">
    <property type="component" value="Unassembled WGS sequence"/>
</dbReference>
<name>A0A9K3EJK8_HELAN</name>
<dbReference type="Gene3D" id="2.40.50.90">
    <property type="match status" value="1"/>
</dbReference>
<accession>A0A9K3EJK8</accession>
<keyword evidence="3" id="KW-0378">Hydrolase</keyword>
<organism evidence="5 6">
    <name type="scientific">Helianthus annuus</name>
    <name type="common">Common sunflower</name>
    <dbReference type="NCBI Taxonomy" id="4232"/>
    <lineage>
        <taxon>Eukaryota</taxon>
        <taxon>Viridiplantae</taxon>
        <taxon>Streptophyta</taxon>
        <taxon>Embryophyta</taxon>
        <taxon>Tracheophyta</taxon>
        <taxon>Spermatophyta</taxon>
        <taxon>Magnoliopsida</taxon>
        <taxon>eudicotyledons</taxon>
        <taxon>Gunneridae</taxon>
        <taxon>Pentapetalae</taxon>
        <taxon>asterids</taxon>
        <taxon>campanulids</taxon>
        <taxon>Asterales</taxon>
        <taxon>Asteraceae</taxon>
        <taxon>Asteroideae</taxon>
        <taxon>Heliantheae alliance</taxon>
        <taxon>Heliantheae</taxon>
        <taxon>Helianthus</taxon>
    </lineage>
</organism>
<evidence type="ECO:0000313" key="5">
    <source>
        <dbReference type="EMBL" id="KAF5774712.1"/>
    </source>
</evidence>
<comment type="caution">
    <text evidence="5">The sequence shown here is derived from an EMBL/GenBank/DDBJ whole genome shotgun (WGS) entry which is preliminary data.</text>
</comment>